<evidence type="ECO:0000256" key="3">
    <source>
        <dbReference type="ARBA" id="ARBA00022606"/>
    </source>
</evidence>
<evidence type="ECO:0000256" key="8">
    <source>
        <dbReference type="ARBA" id="ARBA00023136"/>
    </source>
</evidence>
<comment type="subcellular location">
    <subcellularLocation>
        <location evidence="1 14">Cell membrane</location>
        <topology evidence="1 14">Multi-pass membrane protein</topology>
    </subcellularLocation>
</comment>
<protein>
    <recommendedName>
        <fullName evidence="14">Olfactory receptor</fullName>
    </recommendedName>
</protein>
<evidence type="ECO:0000313" key="17">
    <source>
        <dbReference type="Proteomes" id="UP001174136"/>
    </source>
</evidence>
<dbReference type="AlphaFoldDB" id="A0AA47NWW0"/>
<evidence type="ECO:0000256" key="5">
    <source>
        <dbReference type="ARBA" id="ARBA00022725"/>
    </source>
</evidence>
<keyword evidence="9" id="KW-1015">Disulfide bond</keyword>
<accession>A0AA47NWW0</accession>
<feature type="transmembrane region" description="Helical" evidence="14">
    <location>
        <begin position="239"/>
        <end position="257"/>
    </location>
</feature>
<dbReference type="PANTHER" id="PTHR26451:SF854">
    <property type="entry name" value="ODORANT RECEPTOR-RELATED"/>
    <property type="match status" value="1"/>
</dbReference>
<dbReference type="InterPro" id="IPR000276">
    <property type="entry name" value="GPCR_Rhodpsn"/>
</dbReference>
<keyword evidence="12 13" id="KW-0807">Transducer</keyword>
<feature type="domain" description="G-protein coupled receptors family 1 profile" evidence="15">
    <location>
        <begin position="37"/>
        <end position="285"/>
    </location>
</feature>
<proteinExistence type="inferred from homology"/>
<keyword evidence="17" id="KW-1185">Reference proteome</keyword>
<dbReference type="PROSITE" id="PS50262">
    <property type="entry name" value="G_PROTEIN_RECEP_F1_2"/>
    <property type="match status" value="1"/>
</dbReference>
<sequence>MSNNSQTLSMESLGISPSLSHIAALFGSLTYCLIITCNMTVLLTIALDRQLHKPMYALLINLPINDMIGATALFPHLIHSIISQSTSISNLACYLQALLVHLYCGGSLVILTVMAFDRYLAICRPLRYHSLMTTSNLRWIIAGMWLADVVLVGSLFLMLTRFRLCRWRLADIYCNNPSLMKLVCENTTANNVFGLVITMLMQGTSMLTVLFTYGHILLTCILNRQADARSKALRTCGTHLVVFVVFELTTLFTVLSHRLSVSPYLRRSVGVSILLFPPILNPLIYGINTKEIRSKVLQAFCRKNKKIKNKISF</sequence>
<evidence type="ECO:0000256" key="6">
    <source>
        <dbReference type="ARBA" id="ARBA00022989"/>
    </source>
</evidence>
<feature type="transmembrane region" description="Helical" evidence="14">
    <location>
        <begin position="192"/>
        <end position="218"/>
    </location>
</feature>
<gene>
    <name evidence="16" type="primary">OR52K1_1</name>
    <name evidence="16" type="ORF">N1851_024473</name>
</gene>
<dbReference type="Pfam" id="PF13853">
    <property type="entry name" value="7tm_4"/>
    <property type="match status" value="1"/>
</dbReference>
<keyword evidence="2 14" id="KW-1003">Cell membrane</keyword>
<dbReference type="GO" id="GO:0004984">
    <property type="term" value="F:olfactory receptor activity"/>
    <property type="evidence" value="ECO:0007669"/>
    <property type="project" value="InterPro"/>
</dbReference>
<evidence type="ECO:0000256" key="9">
    <source>
        <dbReference type="ARBA" id="ARBA00023157"/>
    </source>
</evidence>
<feature type="transmembrane region" description="Helical" evidence="14">
    <location>
        <begin position="94"/>
        <end position="116"/>
    </location>
</feature>
<evidence type="ECO:0000256" key="14">
    <source>
        <dbReference type="RuleBase" id="RU363047"/>
    </source>
</evidence>
<feature type="transmembrane region" description="Helical" evidence="14">
    <location>
        <begin position="137"/>
        <end position="159"/>
    </location>
</feature>
<keyword evidence="7 13" id="KW-0297">G-protein coupled receptor</keyword>
<evidence type="ECO:0000259" key="15">
    <source>
        <dbReference type="PROSITE" id="PS50262"/>
    </source>
</evidence>
<evidence type="ECO:0000256" key="13">
    <source>
        <dbReference type="RuleBase" id="RU000688"/>
    </source>
</evidence>
<keyword evidence="11" id="KW-0325">Glycoprotein</keyword>
<feature type="transmembrane region" description="Helical" evidence="14">
    <location>
        <begin position="58"/>
        <end position="82"/>
    </location>
</feature>
<dbReference type="PRINTS" id="PR00237">
    <property type="entry name" value="GPCRRHODOPSN"/>
</dbReference>
<name>A0AA47NWW0_MERPO</name>
<dbReference type="GO" id="GO:0005549">
    <property type="term" value="F:odorant binding"/>
    <property type="evidence" value="ECO:0007669"/>
    <property type="project" value="TreeGrafter"/>
</dbReference>
<dbReference type="EMBL" id="JAOPHQ010004556">
    <property type="protein sequence ID" value="KAK0138997.1"/>
    <property type="molecule type" value="Genomic_DNA"/>
</dbReference>
<evidence type="ECO:0000256" key="12">
    <source>
        <dbReference type="ARBA" id="ARBA00023224"/>
    </source>
</evidence>
<feature type="transmembrane region" description="Helical" evidence="14">
    <location>
        <begin position="269"/>
        <end position="287"/>
    </location>
</feature>
<evidence type="ECO:0000313" key="16">
    <source>
        <dbReference type="EMBL" id="KAK0138997.1"/>
    </source>
</evidence>
<feature type="transmembrane region" description="Helical" evidence="14">
    <location>
        <begin position="20"/>
        <end position="46"/>
    </location>
</feature>
<keyword evidence="6 14" id="KW-1133">Transmembrane helix</keyword>
<evidence type="ECO:0000256" key="10">
    <source>
        <dbReference type="ARBA" id="ARBA00023170"/>
    </source>
</evidence>
<dbReference type="InterPro" id="IPR000725">
    <property type="entry name" value="Olfact_rcpt"/>
</dbReference>
<organism evidence="16 17">
    <name type="scientific">Merluccius polli</name>
    <name type="common">Benguela hake</name>
    <name type="synonym">Merluccius cadenati</name>
    <dbReference type="NCBI Taxonomy" id="89951"/>
    <lineage>
        <taxon>Eukaryota</taxon>
        <taxon>Metazoa</taxon>
        <taxon>Chordata</taxon>
        <taxon>Craniata</taxon>
        <taxon>Vertebrata</taxon>
        <taxon>Euteleostomi</taxon>
        <taxon>Actinopterygii</taxon>
        <taxon>Neopterygii</taxon>
        <taxon>Teleostei</taxon>
        <taxon>Neoteleostei</taxon>
        <taxon>Acanthomorphata</taxon>
        <taxon>Zeiogadaria</taxon>
        <taxon>Gadariae</taxon>
        <taxon>Gadiformes</taxon>
        <taxon>Gadoidei</taxon>
        <taxon>Merlucciidae</taxon>
        <taxon>Merluccius</taxon>
    </lineage>
</organism>
<evidence type="ECO:0000256" key="7">
    <source>
        <dbReference type="ARBA" id="ARBA00023040"/>
    </source>
</evidence>
<dbReference type="GO" id="GO:0004930">
    <property type="term" value="F:G protein-coupled receptor activity"/>
    <property type="evidence" value="ECO:0007669"/>
    <property type="project" value="UniProtKB-KW"/>
</dbReference>
<dbReference type="InterPro" id="IPR052921">
    <property type="entry name" value="GPCR1_Superfamily_Member"/>
</dbReference>
<dbReference type="Proteomes" id="UP001174136">
    <property type="component" value="Unassembled WGS sequence"/>
</dbReference>
<dbReference type="SUPFAM" id="SSF81321">
    <property type="entry name" value="Family A G protein-coupled receptor-like"/>
    <property type="match status" value="1"/>
</dbReference>
<dbReference type="FunFam" id="1.20.1070.10:FF:000024">
    <property type="entry name" value="Olfactory receptor"/>
    <property type="match status" value="1"/>
</dbReference>
<dbReference type="Gene3D" id="1.20.1070.10">
    <property type="entry name" value="Rhodopsin 7-helix transmembrane proteins"/>
    <property type="match status" value="1"/>
</dbReference>
<dbReference type="GO" id="GO:0005886">
    <property type="term" value="C:plasma membrane"/>
    <property type="evidence" value="ECO:0007669"/>
    <property type="project" value="UniProtKB-SubCell"/>
</dbReference>
<dbReference type="InterPro" id="IPR017452">
    <property type="entry name" value="GPCR_Rhodpsn_7TM"/>
</dbReference>
<keyword evidence="8 14" id="KW-0472">Membrane</keyword>
<keyword evidence="5 14" id="KW-0552">Olfaction</keyword>
<dbReference type="PANTHER" id="PTHR26451">
    <property type="entry name" value="G_PROTEIN_RECEP_F1_2 DOMAIN-CONTAINING PROTEIN"/>
    <property type="match status" value="1"/>
</dbReference>
<comment type="caution">
    <text evidence="16">The sequence shown here is derived from an EMBL/GenBank/DDBJ whole genome shotgun (WGS) entry which is preliminary data.</text>
</comment>
<evidence type="ECO:0000256" key="2">
    <source>
        <dbReference type="ARBA" id="ARBA00022475"/>
    </source>
</evidence>
<dbReference type="PROSITE" id="PS00237">
    <property type="entry name" value="G_PROTEIN_RECEP_F1_1"/>
    <property type="match status" value="1"/>
</dbReference>
<evidence type="ECO:0000256" key="11">
    <source>
        <dbReference type="ARBA" id="ARBA00023180"/>
    </source>
</evidence>
<reference evidence="16" key="1">
    <citation type="journal article" date="2023" name="Front. Mar. Sci.">
        <title>A new Merluccius polli reference genome to investigate the effects of global change in West African waters.</title>
        <authorList>
            <person name="Mateo J.L."/>
            <person name="Blanco-Fernandez C."/>
            <person name="Garcia-Vazquez E."/>
            <person name="Machado-Schiaffino G."/>
        </authorList>
    </citation>
    <scope>NUCLEOTIDE SEQUENCE</scope>
    <source>
        <strain evidence="16">C29</strain>
        <tissue evidence="16">Fin</tissue>
    </source>
</reference>
<dbReference type="PRINTS" id="PR00245">
    <property type="entry name" value="OLFACTORYR"/>
</dbReference>
<keyword evidence="4 13" id="KW-0812">Transmembrane</keyword>
<keyword evidence="10 13" id="KW-0675">Receptor</keyword>
<evidence type="ECO:0000256" key="4">
    <source>
        <dbReference type="ARBA" id="ARBA00022692"/>
    </source>
</evidence>
<keyword evidence="3 14" id="KW-0716">Sensory transduction</keyword>
<evidence type="ECO:0000256" key="1">
    <source>
        <dbReference type="ARBA" id="ARBA00004651"/>
    </source>
</evidence>
<comment type="similarity">
    <text evidence="13">Belongs to the G-protein coupled receptor 1 family.</text>
</comment>